<feature type="signal peptide" evidence="11">
    <location>
        <begin position="1"/>
        <end position="23"/>
    </location>
</feature>
<dbReference type="Pfam" id="PF03896">
    <property type="entry name" value="TRAP_alpha"/>
    <property type="match status" value="1"/>
</dbReference>
<keyword evidence="13" id="KW-1185">Reference proteome</keyword>
<sequence length="259" mass="28149">MGRFGLLPLALLSLQTLFAGCHATDTSESEEATPAPSLAVSVQASFPASEIFGIKLVNGQESQALLTFSNEEEVPVTVNFVGGSLMSLDEPSKAVRNLSTTTYGVEIAAGEKETLPYKITTEMHPQDLRLNLISVLNKNVTQFFTIQAFNGTVSVVEPETSIFDPQIIFLYFFILAFFAGIVYFFYTVWVAPYFPQKRRGKGGDAKKSGASKKAESDDPTVDATAAGTATSFNSEWIPAHHIQKPEARKVKGARSKPRA</sequence>
<evidence type="ECO:0000256" key="1">
    <source>
        <dbReference type="ARBA" id="ARBA00004115"/>
    </source>
</evidence>
<dbReference type="PANTHER" id="PTHR12924:SF0">
    <property type="entry name" value="TRANSLOCON-ASSOCIATED PROTEIN SUBUNIT ALPHA"/>
    <property type="match status" value="1"/>
</dbReference>
<dbReference type="PROSITE" id="PS51257">
    <property type="entry name" value="PROKAR_LIPOPROTEIN"/>
    <property type="match status" value="1"/>
</dbReference>
<evidence type="ECO:0000256" key="3">
    <source>
        <dbReference type="ARBA" id="ARBA00022729"/>
    </source>
</evidence>
<dbReference type="OrthoDB" id="1926781at2759"/>
<feature type="chain" id="PRO_5006711058" evidence="11">
    <location>
        <begin position="24"/>
        <end position="259"/>
    </location>
</feature>
<keyword evidence="3 11" id="KW-0732">Signal</keyword>
<feature type="compositionally biased region" description="Basic and acidic residues" evidence="9">
    <location>
        <begin position="201"/>
        <end position="216"/>
    </location>
</feature>
<accession>A0A0U1LL25</accession>
<protein>
    <submittedName>
        <fullName evidence="12">Uncharacterized protein</fullName>
    </submittedName>
</protein>
<dbReference type="AlphaFoldDB" id="A0A0U1LL25"/>
<name>A0A0U1LL25_TALIS</name>
<evidence type="ECO:0000256" key="10">
    <source>
        <dbReference type="SAM" id="Phobius"/>
    </source>
</evidence>
<proteinExistence type="inferred from homology"/>
<evidence type="ECO:0000313" key="13">
    <source>
        <dbReference type="Proteomes" id="UP000054383"/>
    </source>
</evidence>
<evidence type="ECO:0000313" key="12">
    <source>
        <dbReference type="EMBL" id="CRG83727.1"/>
    </source>
</evidence>
<evidence type="ECO:0000256" key="2">
    <source>
        <dbReference type="ARBA" id="ARBA00022692"/>
    </source>
</evidence>
<feature type="transmembrane region" description="Helical" evidence="10">
    <location>
        <begin position="168"/>
        <end position="191"/>
    </location>
</feature>
<dbReference type="OMA" id="YQEEWIP"/>
<dbReference type="EMBL" id="CVMT01000001">
    <property type="protein sequence ID" value="CRG83727.1"/>
    <property type="molecule type" value="Genomic_DNA"/>
</dbReference>
<organism evidence="12 13">
    <name type="scientific">Talaromyces islandicus</name>
    <name type="common">Penicillium islandicum</name>
    <dbReference type="NCBI Taxonomy" id="28573"/>
    <lineage>
        <taxon>Eukaryota</taxon>
        <taxon>Fungi</taxon>
        <taxon>Dikarya</taxon>
        <taxon>Ascomycota</taxon>
        <taxon>Pezizomycotina</taxon>
        <taxon>Eurotiomycetes</taxon>
        <taxon>Eurotiomycetidae</taxon>
        <taxon>Eurotiales</taxon>
        <taxon>Trichocomaceae</taxon>
        <taxon>Talaromyces</taxon>
        <taxon>Talaromyces sect. Islandici</taxon>
    </lineage>
</organism>
<dbReference type="InterPro" id="IPR005595">
    <property type="entry name" value="TRAP_alpha"/>
</dbReference>
<comment type="function">
    <text evidence="7">Is probably involved in a pathway contributing to genomic integrity.</text>
</comment>
<comment type="similarity">
    <text evidence="8">Belongs to the IRC22 family.</text>
</comment>
<dbReference type="PANTHER" id="PTHR12924">
    <property type="entry name" value="TRANSLOCON-ASSOCIATED PROTEIN, ALPHA SUBUNIT"/>
    <property type="match status" value="1"/>
</dbReference>
<dbReference type="Proteomes" id="UP000054383">
    <property type="component" value="Unassembled WGS sequence"/>
</dbReference>
<evidence type="ECO:0000256" key="7">
    <source>
        <dbReference type="ARBA" id="ARBA00037565"/>
    </source>
</evidence>
<keyword evidence="2 10" id="KW-0812">Transmembrane</keyword>
<comment type="subcellular location">
    <subcellularLocation>
        <location evidence="1">Endoplasmic reticulum membrane</location>
        <topology evidence="1">Single-pass type I membrane protein</topology>
    </subcellularLocation>
</comment>
<evidence type="ECO:0000256" key="9">
    <source>
        <dbReference type="SAM" id="MobiDB-lite"/>
    </source>
</evidence>
<evidence type="ECO:0000256" key="8">
    <source>
        <dbReference type="ARBA" id="ARBA00038311"/>
    </source>
</evidence>
<keyword evidence="4" id="KW-0256">Endoplasmic reticulum</keyword>
<keyword evidence="6 10" id="KW-0472">Membrane</keyword>
<feature type="region of interest" description="Disordered" evidence="9">
    <location>
        <begin position="198"/>
        <end position="259"/>
    </location>
</feature>
<evidence type="ECO:0000256" key="4">
    <source>
        <dbReference type="ARBA" id="ARBA00022824"/>
    </source>
</evidence>
<dbReference type="GO" id="GO:0005789">
    <property type="term" value="C:endoplasmic reticulum membrane"/>
    <property type="evidence" value="ECO:0007669"/>
    <property type="project" value="UniProtKB-SubCell"/>
</dbReference>
<evidence type="ECO:0000256" key="11">
    <source>
        <dbReference type="SAM" id="SignalP"/>
    </source>
</evidence>
<evidence type="ECO:0000256" key="5">
    <source>
        <dbReference type="ARBA" id="ARBA00022989"/>
    </source>
</evidence>
<keyword evidence="5 10" id="KW-1133">Transmembrane helix</keyword>
<feature type="compositionally biased region" description="Basic residues" evidence="9">
    <location>
        <begin position="250"/>
        <end position="259"/>
    </location>
</feature>
<gene>
    <name evidence="12" type="ORF">PISL3812_01082</name>
</gene>
<reference evidence="12 13" key="1">
    <citation type="submission" date="2015-04" db="EMBL/GenBank/DDBJ databases">
        <authorList>
            <person name="Syromyatnikov M.Y."/>
            <person name="Popov V.N."/>
        </authorList>
    </citation>
    <scope>NUCLEOTIDE SEQUENCE [LARGE SCALE GENOMIC DNA]</scope>
    <source>
        <strain evidence="12">WF-38-12</strain>
    </source>
</reference>
<evidence type="ECO:0000256" key="6">
    <source>
        <dbReference type="ARBA" id="ARBA00023136"/>
    </source>
</evidence>